<dbReference type="OrthoDB" id="2735536at2759"/>
<evidence type="ECO:0000259" key="3">
    <source>
        <dbReference type="Pfam" id="PF01370"/>
    </source>
</evidence>
<dbReference type="GO" id="GO:0016616">
    <property type="term" value="F:oxidoreductase activity, acting on the CH-OH group of donors, NAD or NADP as acceptor"/>
    <property type="evidence" value="ECO:0007669"/>
    <property type="project" value="TreeGrafter"/>
</dbReference>
<evidence type="ECO:0000313" key="5">
    <source>
        <dbReference type="Proteomes" id="UP000054270"/>
    </source>
</evidence>
<evidence type="ECO:0000313" key="4">
    <source>
        <dbReference type="EMBL" id="KJA20052.1"/>
    </source>
</evidence>
<evidence type="ECO:0000256" key="2">
    <source>
        <dbReference type="ARBA" id="ARBA00023445"/>
    </source>
</evidence>
<organism evidence="4 5">
    <name type="scientific">Hypholoma sublateritium (strain FD-334 SS-4)</name>
    <dbReference type="NCBI Taxonomy" id="945553"/>
    <lineage>
        <taxon>Eukaryota</taxon>
        <taxon>Fungi</taxon>
        <taxon>Dikarya</taxon>
        <taxon>Basidiomycota</taxon>
        <taxon>Agaricomycotina</taxon>
        <taxon>Agaricomycetes</taxon>
        <taxon>Agaricomycetidae</taxon>
        <taxon>Agaricales</taxon>
        <taxon>Agaricineae</taxon>
        <taxon>Strophariaceae</taxon>
        <taxon>Hypholoma</taxon>
    </lineage>
</organism>
<gene>
    <name evidence="4" type="ORF">HYPSUDRAFT_189259</name>
</gene>
<dbReference type="Proteomes" id="UP000054270">
    <property type="component" value="Unassembled WGS sequence"/>
</dbReference>
<dbReference type="SUPFAM" id="SSF51735">
    <property type="entry name" value="NAD(P)-binding Rossmann-fold domains"/>
    <property type="match status" value="1"/>
</dbReference>
<dbReference type="AlphaFoldDB" id="A0A0D2KZZ7"/>
<keyword evidence="1" id="KW-0560">Oxidoreductase</keyword>
<dbReference type="InterPro" id="IPR036291">
    <property type="entry name" value="NAD(P)-bd_dom_sf"/>
</dbReference>
<comment type="similarity">
    <text evidence="2">Belongs to the NAD(P)-dependent epimerase/dehydratase family. Dihydroflavonol-4-reductase subfamily.</text>
</comment>
<accession>A0A0D2KZZ7</accession>
<sequence>MSKLIFVTGASGFLASHVIYQLLQDGYRVRATARGKKVAALKELYSAHPALEIVEVPDIAHSQFAEALADVDAVIHTATPLPARVDPETMLHTAIEGSLNVLRQAEKAGVRKFVVTSSTAAINGDPTVVGVSFRTHHWNPAKKEEINADTDPVEAYSAAKALSERAVWDWAAAHPHVDVTTINPTYIYGPAAPLTLRLAPGDFVGLSTNLFIYNLITPPGQHLPGAGSIDVRDAARAHIGALGNDATAAPGARKRAILASPHGLVERYLFELYRKERPAVAGRMIAGEGVVPVFDRYDLDFAEIESFTGMKKSDYHTMEQTFLDALDSLLVIEKDWKEQGFVVKDVPLMQA</sequence>
<proteinExistence type="inferred from homology"/>
<dbReference type="InterPro" id="IPR050425">
    <property type="entry name" value="NAD(P)_dehydrat-like"/>
</dbReference>
<protein>
    <recommendedName>
        <fullName evidence="3">NAD-dependent epimerase/dehydratase domain-containing protein</fullName>
    </recommendedName>
</protein>
<name>A0A0D2KZZ7_HYPSF</name>
<reference evidence="5" key="1">
    <citation type="submission" date="2014-04" db="EMBL/GenBank/DDBJ databases">
        <title>Evolutionary Origins and Diversification of the Mycorrhizal Mutualists.</title>
        <authorList>
            <consortium name="DOE Joint Genome Institute"/>
            <consortium name="Mycorrhizal Genomics Consortium"/>
            <person name="Kohler A."/>
            <person name="Kuo A."/>
            <person name="Nagy L.G."/>
            <person name="Floudas D."/>
            <person name="Copeland A."/>
            <person name="Barry K.W."/>
            <person name="Cichocki N."/>
            <person name="Veneault-Fourrey C."/>
            <person name="LaButti K."/>
            <person name="Lindquist E.A."/>
            <person name="Lipzen A."/>
            <person name="Lundell T."/>
            <person name="Morin E."/>
            <person name="Murat C."/>
            <person name="Riley R."/>
            <person name="Ohm R."/>
            <person name="Sun H."/>
            <person name="Tunlid A."/>
            <person name="Henrissat B."/>
            <person name="Grigoriev I.V."/>
            <person name="Hibbett D.S."/>
            <person name="Martin F."/>
        </authorList>
    </citation>
    <scope>NUCLEOTIDE SEQUENCE [LARGE SCALE GENOMIC DNA]</scope>
    <source>
        <strain evidence="5">FD-334 SS-4</strain>
    </source>
</reference>
<dbReference type="Gene3D" id="3.40.50.720">
    <property type="entry name" value="NAD(P)-binding Rossmann-like Domain"/>
    <property type="match status" value="1"/>
</dbReference>
<dbReference type="Pfam" id="PF01370">
    <property type="entry name" value="Epimerase"/>
    <property type="match status" value="1"/>
</dbReference>
<dbReference type="PANTHER" id="PTHR10366">
    <property type="entry name" value="NAD DEPENDENT EPIMERASE/DEHYDRATASE"/>
    <property type="match status" value="1"/>
</dbReference>
<feature type="domain" description="NAD-dependent epimerase/dehydratase" evidence="3">
    <location>
        <begin position="5"/>
        <end position="191"/>
    </location>
</feature>
<dbReference type="EMBL" id="KN817571">
    <property type="protein sequence ID" value="KJA20052.1"/>
    <property type="molecule type" value="Genomic_DNA"/>
</dbReference>
<dbReference type="InterPro" id="IPR001509">
    <property type="entry name" value="Epimerase_deHydtase"/>
</dbReference>
<evidence type="ECO:0000256" key="1">
    <source>
        <dbReference type="ARBA" id="ARBA00023002"/>
    </source>
</evidence>
<dbReference type="PANTHER" id="PTHR10366:SF562">
    <property type="entry name" value="ALDEHYDE REDUCTASE II (AFU_ORTHOLOGUE AFUA_1G11360)"/>
    <property type="match status" value="1"/>
</dbReference>
<keyword evidence="5" id="KW-1185">Reference proteome</keyword>
<dbReference type="OMA" id="TAEWYSW"/>
<dbReference type="STRING" id="945553.A0A0D2KZZ7"/>